<evidence type="ECO:0008006" key="3">
    <source>
        <dbReference type="Google" id="ProtNLM"/>
    </source>
</evidence>
<dbReference type="Proteomes" id="UP000230750">
    <property type="component" value="Unassembled WGS sequence"/>
</dbReference>
<sequence length="477" mass="55025">MSVLKWFTELPEKNRLSFLVFDIVDFYPSITEDLLNKSLAWAKKYSPIRKIDHETIIHARRSVLYDHDGKPWVKRDTTKEFDVTMGAYDGAEICELVGLHILHQLEAKLEVASVGLYRDDGLAVMRGYSGRQADRTRKELVKIFQAHGLNITAQTNLKSTNFLDTTLDLESGTHKPYRKPNDEPLYIHVKSNHPPTITKHIPTAIEKRIRELSSNERVFSTAAPPYNAALKKSGYERTISYDDGGAPTTPKKKRKNRQRKITWFNPPFSRNVETNVGSQFLKLIDRHFPRESKLRKIFNRNTMKVSYSCMKNMDSIIKSHNARIMRQNNTTTNATKSCNCRDKGACPLRGECLADSIVYEATVPSGSDSRSYVGLTGGDFKSRYRNHTKSFRNKKYEKETELSKHIWALKSKGRDYTIEWNILKQSDTHQRESGSCNLCMEEKLAIIQSKDRCINKRTELLSHCRHGNRKHTRLKPR</sequence>
<protein>
    <recommendedName>
        <fullName evidence="3">GIY-YIG domain-containing protein</fullName>
    </recommendedName>
</protein>
<dbReference type="PANTHER" id="PTHR21301">
    <property type="entry name" value="REVERSE TRANSCRIPTASE"/>
    <property type="match status" value="1"/>
</dbReference>
<dbReference type="PANTHER" id="PTHR21301:SF10">
    <property type="entry name" value="REVERSE TRANSCRIPTASE DOMAIN-CONTAINING PROTEIN"/>
    <property type="match status" value="1"/>
</dbReference>
<dbReference type="OrthoDB" id="10063818at2759"/>
<evidence type="ECO:0000313" key="2">
    <source>
        <dbReference type="Proteomes" id="UP000230750"/>
    </source>
</evidence>
<organism evidence="1 2">
    <name type="scientific">Stichopus japonicus</name>
    <name type="common">Sea cucumber</name>
    <dbReference type="NCBI Taxonomy" id="307972"/>
    <lineage>
        <taxon>Eukaryota</taxon>
        <taxon>Metazoa</taxon>
        <taxon>Echinodermata</taxon>
        <taxon>Eleutherozoa</taxon>
        <taxon>Echinozoa</taxon>
        <taxon>Holothuroidea</taxon>
        <taxon>Aspidochirotacea</taxon>
        <taxon>Aspidochirotida</taxon>
        <taxon>Stichopodidae</taxon>
        <taxon>Apostichopus</taxon>
    </lineage>
</organism>
<evidence type="ECO:0000313" key="1">
    <source>
        <dbReference type="EMBL" id="PIK56543.1"/>
    </source>
</evidence>
<comment type="caution">
    <text evidence="1">The sequence shown here is derived from an EMBL/GenBank/DDBJ whole genome shotgun (WGS) entry which is preliminary data.</text>
</comment>
<keyword evidence="2" id="KW-1185">Reference proteome</keyword>
<proteinExistence type="predicted"/>
<name>A0A2G8L8E7_STIJA</name>
<accession>A0A2G8L8E7</accession>
<gene>
    <name evidence="1" type="ORF">BSL78_06560</name>
</gene>
<dbReference type="EMBL" id="MRZV01000172">
    <property type="protein sequence ID" value="PIK56543.1"/>
    <property type="molecule type" value="Genomic_DNA"/>
</dbReference>
<dbReference type="AlphaFoldDB" id="A0A2G8L8E7"/>
<reference evidence="1 2" key="1">
    <citation type="journal article" date="2017" name="PLoS Biol.">
        <title>The sea cucumber genome provides insights into morphological evolution and visceral regeneration.</title>
        <authorList>
            <person name="Zhang X."/>
            <person name="Sun L."/>
            <person name="Yuan J."/>
            <person name="Sun Y."/>
            <person name="Gao Y."/>
            <person name="Zhang L."/>
            <person name="Li S."/>
            <person name="Dai H."/>
            <person name="Hamel J.F."/>
            <person name="Liu C."/>
            <person name="Yu Y."/>
            <person name="Liu S."/>
            <person name="Lin W."/>
            <person name="Guo K."/>
            <person name="Jin S."/>
            <person name="Xu P."/>
            <person name="Storey K.B."/>
            <person name="Huan P."/>
            <person name="Zhang T."/>
            <person name="Zhou Y."/>
            <person name="Zhang J."/>
            <person name="Lin C."/>
            <person name="Li X."/>
            <person name="Xing L."/>
            <person name="Huo D."/>
            <person name="Sun M."/>
            <person name="Wang L."/>
            <person name="Mercier A."/>
            <person name="Li F."/>
            <person name="Yang H."/>
            <person name="Xiang J."/>
        </authorList>
    </citation>
    <scope>NUCLEOTIDE SEQUENCE [LARGE SCALE GENOMIC DNA]</scope>
    <source>
        <strain evidence="1">Shaxun</strain>
        <tissue evidence="1">Muscle</tissue>
    </source>
</reference>